<dbReference type="HAMAP" id="MF_00265">
    <property type="entry name" value="VapC_Nob1"/>
    <property type="match status" value="1"/>
</dbReference>
<evidence type="ECO:0000256" key="6">
    <source>
        <dbReference type="ARBA" id="ARBA00022842"/>
    </source>
</evidence>
<reference evidence="9" key="1">
    <citation type="submission" date="2018-06" db="EMBL/GenBank/DDBJ databases">
        <authorList>
            <person name="Zhirakovskaya E."/>
        </authorList>
    </citation>
    <scope>NUCLEOTIDE SEQUENCE</scope>
</reference>
<keyword evidence="6" id="KW-0460">Magnesium</keyword>
<evidence type="ECO:0000256" key="4">
    <source>
        <dbReference type="ARBA" id="ARBA00022723"/>
    </source>
</evidence>
<dbReference type="InterPro" id="IPR029060">
    <property type="entry name" value="PIN-like_dom_sf"/>
</dbReference>
<evidence type="ECO:0000256" key="7">
    <source>
        <dbReference type="ARBA" id="ARBA00038093"/>
    </source>
</evidence>
<dbReference type="PANTHER" id="PTHR33653">
    <property type="entry name" value="RIBONUCLEASE VAPC2"/>
    <property type="match status" value="1"/>
</dbReference>
<dbReference type="PANTHER" id="PTHR33653:SF1">
    <property type="entry name" value="RIBONUCLEASE VAPC2"/>
    <property type="match status" value="1"/>
</dbReference>
<gene>
    <name evidence="9" type="ORF">MNBD_GAMMA24-908</name>
</gene>
<feature type="domain" description="PIN" evidence="8">
    <location>
        <begin position="2"/>
        <end position="124"/>
    </location>
</feature>
<name>A0A3B1B5H3_9ZZZZ</name>
<evidence type="ECO:0000256" key="5">
    <source>
        <dbReference type="ARBA" id="ARBA00022801"/>
    </source>
</evidence>
<dbReference type="GO" id="GO:0016787">
    <property type="term" value="F:hydrolase activity"/>
    <property type="evidence" value="ECO:0007669"/>
    <property type="project" value="UniProtKB-KW"/>
</dbReference>
<evidence type="ECO:0000256" key="1">
    <source>
        <dbReference type="ARBA" id="ARBA00001946"/>
    </source>
</evidence>
<keyword evidence="3" id="KW-0540">Nuclease</keyword>
<proteinExistence type="inferred from homology"/>
<dbReference type="CDD" id="cd18762">
    <property type="entry name" value="PIN_MtVapC3-like"/>
    <property type="match status" value="1"/>
</dbReference>
<dbReference type="GO" id="GO:0046872">
    <property type="term" value="F:metal ion binding"/>
    <property type="evidence" value="ECO:0007669"/>
    <property type="project" value="UniProtKB-KW"/>
</dbReference>
<accession>A0A3B1B5H3</accession>
<keyword evidence="4" id="KW-0479">Metal-binding</keyword>
<dbReference type="InterPro" id="IPR050556">
    <property type="entry name" value="Type_II_TA_system_RNase"/>
</dbReference>
<comment type="cofactor">
    <cofactor evidence="1">
        <name>Mg(2+)</name>
        <dbReference type="ChEBI" id="CHEBI:18420"/>
    </cofactor>
</comment>
<keyword evidence="2" id="KW-1277">Toxin-antitoxin system</keyword>
<comment type="similarity">
    <text evidence="7">Belongs to the PINc/VapC protein family.</text>
</comment>
<evidence type="ECO:0000259" key="8">
    <source>
        <dbReference type="Pfam" id="PF01850"/>
    </source>
</evidence>
<evidence type="ECO:0000313" key="9">
    <source>
        <dbReference type="EMBL" id="VAX13539.1"/>
    </source>
</evidence>
<protein>
    <recommendedName>
        <fullName evidence="8">PIN domain-containing protein</fullName>
    </recommendedName>
</protein>
<evidence type="ECO:0000256" key="2">
    <source>
        <dbReference type="ARBA" id="ARBA00022649"/>
    </source>
</evidence>
<dbReference type="InterPro" id="IPR022907">
    <property type="entry name" value="VapC_family"/>
</dbReference>
<dbReference type="GO" id="GO:0004540">
    <property type="term" value="F:RNA nuclease activity"/>
    <property type="evidence" value="ECO:0007669"/>
    <property type="project" value="InterPro"/>
</dbReference>
<keyword evidence="5" id="KW-0378">Hydrolase</keyword>
<sequence>MYLVDTSVWIDYLHENDTAAVSAFEKILDQDIAFGITGLIYQEVLQGANSIQDFEMLENYLGTQRFFHAHDPVQTYREAAMMYFRCRKKSITIRSTNDCLIARIAIEHDLLLLHSDQDFTHMAEAIPELTLV</sequence>
<dbReference type="AlphaFoldDB" id="A0A3B1B5H3"/>
<dbReference type="InterPro" id="IPR002716">
    <property type="entry name" value="PIN_dom"/>
</dbReference>
<dbReference type="EMBL" id="UOFZ01000121">
    <property type="protein sequence ID" value="VAX13539.1"/>
    <property type="molecule type" value="Genomic_DNA"/>
</dbReference>
<organism evidence="9">
    <name type="scientific">hydrothermal vent metagenome</name>
    <dbReference type="NCBI Taxonomy" id="652676"/>
    <lineage>
        <taxon>unclassified sequences</taxon>
        <taxon>metagenomes</taxon>
        <taxon>ecological metagenomes</taxon>
    </lineage>
</organism>
<dbReference type="SUPFAM" id="SSF88723">
    <property type="entry name" value="PIN domain-like"/>
    <property type="match status" value="1"/>
</dbReference>
<dbReference type="Pfam" id="PF01850">
    <property type="entry name" value="PIN"/>
    <property type="match status" value="1"/>
</dbReference>
<evidence type="ECO:0000256" key="3">
    <source>
        <dbReference type="ARBA" id="ARBA00022722"/>
    </source>
</evidence>
<dbReference type="Gene3D" id="3.40.50.1010">
    <property type="entry name" value="5'-nuclease"/>
    <property type="match status" value="1"/>
</dbReference>